<evidence type="ECO:0000256" key="1">
    <source>
        <dbReference type="SAM" id="MobiDB-lite"/>
    </source>
</evidence>
<dbReference type="SUPFAM" id="SSF54106">
    <property type="entry name" value="LysM domain"/>
    <property type="match status" value="2"/>
</dbReference>
<feature type="region of interest" description="Disordered" evidence="1">
    <location>
        <begin position="152"/>
        <end position="172"/>
    </location>
</feature>
<feature type="domain" description="LysM" evidence="3">
    <location>
        <begin position="69"/>
        <end position="113"/>
    </location>
</feature>
<proteinExistence type="predicted"/>
<keyword evidence="5" id="KW-1185">Reference proteome</keyword>
<gene>
    <name evidence="4" type="ORF">C5F48_13930</name>
</gene>
<dbReference type="RefSeq" id="WP_107664512.1">
    <property type="nucleotide sequence ID" value="NZ_PZKG01000065.1"/>
</dbReference>
<dbReference type="OrthoDB" id="9795421at2"/>
<dbReference type="Proteomes" id="UP000241010">
    <property type="component" value="Unassembled WGS sequence"/>
</dbReference>
<dbReference type="SMART" id="SM00257">
    <property type="entry name" value="LysM"/>
    <property type="match status" value="2"/>
</dbReference>
<dbReference type="CDD" id="cd00118">
    <property type="entry name" value="LysM"/>
    <property type="match status" value="1"/>
</dbReference>
<dbReference type="PROSITE" id="PS51782">
    <property type="entry name" value="LYSM"/>
    <property type="match status" value="2"/>
</dbReference>
<accession>A0A2T4JT78</accession>
<feature type="compositionally biased region" description="Low complexity" evidence="1">
    <location>
        <begin position="152"/>
        <end position="166"/>
    </location>
</feature>
<organism evidence="4 5">
    <name type="scientific">Cereibacter changlensis JA139</name>
    <dbReference type="NCBI Taxonomy" id="1188249"/>
    <lineage>
        <taxon>Bacteria</taxon>
        <taxon>Pseudomonadati</taxon>
        <taxon>Pseudomonadota</taxon>
        <taxon>Alphaproteobacteria</taxon>
        <taxon>Rhodobacterales</taxon>
        <taxon>Paracoccaceae</taxon>
        <taxon>Cereibacter</taxon>
    </lineage>
</organism>
<dbReference type="PANTHER" id="PTHR21666:SF270">
    <property type="entry name" value="MUREIN HYDROLASE ACTIVATOR ENVC"/>
    <property type="match status" value="1"/>
</dbReference>
<dbReference type="InterPro" id="IPR036779">
    <property type="entry name" value="LysM_dom_sf"/>
</dbReference>
<feature type="compositionally biased region" description="Polar residues" evidence="1">
    <location>
        <begin position="262"/>
        <end position="276"/>
    </location>
</feature>
<dbReference type="InterPro" id="IPR016047">
    <property type="entry name" value="M23ase_b-sheet_dom"/>
</dbReference>
<feature type="region of interest" description="Disordered" evidence="1">
    <location>
        <begin position="218"/>
        <end position="277"/>
    </location>
</feature>
<dbReference type="PANTHER" id="PTHR21666">
    <property type="entry name" value="PEPTIDASE-RELATED"/>
    <property type="match status" value="1"/>
</dbReference>
<evidence type="ECO:0000259" key="3">
    <source>
        <dbReference type="PROSITE" id="PS51782"/>
    </source>
</evidence>
<evidence type="ECO:0000313" key="5">
    <source>
        <dbReference type="Proteomes" id="UP000241010"/>
    </source>
</evidence>
<feature type="domain" description="LysM" evidence="3">
    <location>
        <begin position="168"/>
        <end position="212"/>
    </location>
</feature>
<dbReference type="CDD" id="cd12797">
    <property type="entry name" value="M23_peptidase"/>
    <property type="match status" value="1"/>
</dbReference>
<dbReference type="InterPro" id="IPR050570">
    <property type="entry name" value="Cell_wall_metabolism_enzyme"/>
</dbReference>
<protein>
    <submittedName>
        <fullName evidence="4">Peptidase M23</fullName>
    </submittedName>
</protein>
<evidence type="ECO:0000313" key="4">
    <source>
        <dbReference type="EMBL" id="PTE21120.1"/>
    </source>
</evidence>
<dbReference type="EMBL" id="PZKG01000065">
    <property type="protein sequence ID" value="PTE21120.1"/>
    <property type="molecule type" value="Genomic_DNA"/>
</dbReference>
<name>A0A2T4JT78_9RHOB</name>
<dbReference type="Pfam" id="PF01551">
    <property type="entry name" value="Peptidase_M23"/>
    <property type="match status" value="1"/>
</dbReference>
<reference evidence="4 5" key="1">
    <citation type="submission" date="2018-03" db="EMBL/GenBank/DDBJ databases">
        <title>Cereibacter changlensis.</title>
        <authorList>
            <person name="Meyer T.E."/>
            <person name="Miller S."/>
            <person name="Lodha T."/>
            <person name="Gandham S."/>
            <person name="Chintalapati S."/>
            <person name="Chintalapati V.R."/>
        </authorList>
    </citation>
    <scope>NUCLEOTIDE SEQUENCE [LARGE SCALE GENOMIC DNA]</scope>
    <source>
        <strain evidence="4 5">JA139</strain>
    </source>
</reference>
<dbReference type="Pfam" id="PF01476">
    <property type="entry name" value="LysM"/>
    <property type="match status" value="2"/>
</dbReference>
<dbReference type="InterPro" id="IPR018392">
    <property type="entry name" value="LysM"/>
</dbReference>
<dbReference type="GO" id="GO:0004222">
    <property type="term" value="F:metalloendopeptidase activity"/>
    <property type="evidence" value="ECO:0007669"/>
    <property type="project" value="TreeGrafter"/>
</dbReference>
<dbReference type="PROSITE" id="PS51257">
    <property type="entry name" value="PROKAR_LIPOPROTEIN"/>
    <property type="match status" value="1"/>
</dbReference>
<comment type="caution">
    <text evidence="4">The sequence shown here is derived from an EMBL/GenBank/DDBJ whole genome shotgun (WGS) entry which is preliminary data.</text>
</comment>
<dbReference type="Gene3D" id="2.70.70.10">
    <property type="entry name" value="Glucose Permease (Domain IIA)"/>
    <property type="match status" value="1"/>
</dbReference>
<dbReference type="SUPFAM" id="SSF51261">
    <property type="entry name" value="Duplicated hybrid motif"/>
    <property type="match status" value="1"/>
</dbReference>
<dbReference type="Gene3D" id="3.10.350.10">
    <property type="entry name" value="LysM domain"/>
    <property type="match status" value="2"/>
</dbReference>
<dbReference type="AlphaFoldDB" id="A0A2T4JT78"/>
<feature type="signal peptide" evidence="2">
    <location>
        <begin position="1"/>
        <end position="21"/>
    </location>
</feature>
<dbReference type="InterPro" id="IPR011055">
    <property type="entry name" value="Dup_hybrid_motif"/>
</dbReference>
<keyword evidence="2" id="KW-0732">Signal</keyword>
<feature type="chain" id="PRO_5015735242" evidence="2">
    <location>
        <begin position="22"/>
        <end position="392"/>
    </location>
</feature>
<sequence>MTNRPPLMRALGLTTALALLAACSTNTSDLDWDLRSRVGAVNTADAARQATAQRPQADARGVLSYPGYQVAVAQRGDTVTTLAARVGVNVNEIASYNALKPTDPLRQGEVLALPTRIAAAPTPVYGGAGTVSPGGIDVSAIATTALDRAGSASPAAATPAAPTGAEPARHRVARGETAYSIARSYNVSAKALADWNGLGPDLAVREGQFLIIPTAVPGQRAPSPVAVTTAPGSGSPTPAPPSAAKPLPDERPVAANAPTPGTPNSPNLGSQRTAASASRLGFPVQGSIIRGYVKKKNDGIDIAAAAGTSVSAAADGTVAAITADTNQVPILVIRHADNLLTVYANIDAIKVQKGASVKRGQPIAVVRRADPAFLHFEVRKGFESVDPMPYLQ</sequence>
<evidence type="ECO:0000256" key="2">
    <source>
        <dbReference type="SAM" id="SignalP"/>
    </source>
</evidence>